<name>A0A066ULB7_9GAMM</name>
<gene>
    <name evidence="1" type="ORF">MBO_05737</name>
</gene>
<organism evidence="1 2">
    <name type="scientific">Moraxella bovoculi 237</name>
    <dbReference type="NCBI Taxonomy" id="743974"/>
    <lineage>
        <taxon>Bacteria</taxon>
        <taxon>Pseudomonadati</taxon>
        <taxon>Pseudomonadota</taxon>
        <taxon>Gammaproteobacteria</taxon>
        <taxon>Moraxellales</taxon>
        <taxon>Moraxellaceae</taxon>
        <taxon>Moraxella</taxon>
    </lineage>
</organism>
<protein>
    <recommendedName>
        <fullName evidence="3">DUF721 domain-containing protein</fullName>
    </recommendedName>
</protein>
<comment type="caution">
    <text evidence="1">The sequence shown here is derived from an EMBL/GenBank/DDBJ whole genome shotgun (WGS) entry which is preliminary data.</text>
</comment>
<dbReference type="RefSeq" id="WP_036365386.1">
    <property type="nucleotide sequence ID" value="NZ_AOMT01000023.1"/>
</dbReference>
<dbReference type="Pfam" id="PF05258">
    <property type="entry name" value="DciA"/>
    <property type="match status" value="1"/>
</dbReference>
<dbReference type="Proteomes" id="UP000035860">
    <property type="component" value="Unassembled WGS sequence"/>
</dbReference>
<reference evidence="1 2" key="1">
    <citation type="journal article" date="2014" name="Genome Announc.">
        <title>Draft Genome Sequence of Moraxella bovoculi Strain 237T (ATCC BAA-1259T) Isolated from a Calf with Infectious Bovine Keratoconjunctivitis.</title>
        <authorList>
            <person name="Calcutt M.J."/>
            <person name="Foecking M.F."/>
            <person name="Martin N.T."/>
            <person name="Mhlanga-Mutangadura T."/>
            <person name="Reilly T.J."/>
        </authorList>
    </citation>
    <scope>NUCLEOTIDE SEQUENCE [LARGE SCALE GENOMIC DNA]</scope>
    <source>
        <strain evidence="1 2">237</strain>
    </source>
</reference>
<dbReference type="InterPro" id="IPR007922">
    <property type="entry name" value="DciA-like"/>
</dbReference>
<dbReference type="eggNOG" id="ENOG50349CJ">
    <property type="taxonomic scope" value="Bacteria"/>
</dbReference>
<evidence type="ECO:0008006" key="3">
    <source>
        <dbReference type="Google" id="ProtNLM"/>
    </source>
</evidence>
<keyword evidence="2" id="KW-1185">Reference proteome</keyword>
<evidence type="ECO:0000313" key="2">
    <source>
        <dbReference type="Proteomes" id="UP000035860"/>
    </source>
</evidence>
<proteinExistence type="predicted"/>
<dbReference type="OrthoDB" id="6650101at2"/>
<dbReference type="AlphaFoldDB" id="A0A066ULB7"/>
<dbReference type="EMBL" id="AOMT01000023">
    <property type="protein sequence ID" value="KDN25013.1"/>
    <property type="molecule type" value="Genomic_DNA"/>
</dbReference>
<sequence length="172" mass="19453">MSDLKNFDHVDDLFLKNNQPNHLASQLEKQAAAGMKLPAHLVNHLEHLQSCTALVQQALKPLLPQEMLQDCTVAHADRHRLTVALSSSTAANHLRYLTANFVQALRAYDEQFCYLEEFRVIVTPKPIQSDSRQTSSKKTLSENTKRIITQTASTVIHDDQLKQALLRLTKDN</sequence>
<evidence type="ECO:0000313" key="1">
    <source>
        <dbReference type="EMBL" id="KDN25013.1"/>
    </source>
</evidence>
<accession>A0A066ULB7</accession>